<dbReference type="GeneID" id="57366523"/>
<dbReference type="AlphaFoldDB" id="A0AAW8YJH6"/>
<dbReference type="EMBL" id="JAWJAV010000004">
    <property type="protein sequence ID" value="MDV2621719.1"/>
    <property type="molecule type" value="Genomic_DNA"/>
</dbReference>
<evidence type="ECO:0000313" key="3">
    <source>
        <dbReference type="Proteomes" id="UP001280897"/>
    </source>
</evidence>
<comment type="caution">
    <text evidence="2">The sequence shown here is derived from an EMBL/GenBank/DDBJ whole genome shotgun (WGS) entry which is preliminary data.</text>
</comment>
<name>A0AAW8YJH6_PEDAC</name>
<dbReference type="Proteomes" id="UP001280897">
    <property type="component" value="Unassembled WGS sequence"/>
</dbReference>
<feature type="domain" description="SprT-like" evidence="1">
    <location>
        <begin position="4"/>
        <end position="149"/>
    </location>
</feature>
<evidence type="ECO:0000259" key="1">
    <source>
        <dbReference type="SMART" id="SM00731"/>
    </source>
</evidence>
<evidence type="ECO:0000313" key="2">
    <source>
        <dbReference type="EMBL" id="MDV2621719.1"/>
    </source>
</evidence>
<dbReference type="InterPro" id="IPR035240">
    <property type="entry name" value="SprT_Zn_ribbon"/>
</dbReference>
<gene>
    <name evidence="2" type="ORF">R0G89_08245</name>
</gene>
<dbReference type="NCBIfam" id="NF003339">
    <property type="entry name" value="PRK04351.1"/>
    <property type="match status" value="1"/>
</dbReference>
<reference evidence="2" key="2">
    <citation type="submission" date="2023-10" db="EMBL/GenBank/DDBJ databases">
        <authorList>
            <person name="Khurajog B."/>
        </authorList>
    </citation>
    <scope>NUCLEOTIDE SEQUENCE</scope>
    <source>
        <strain evidence="2">BF9</strain>
    </source>
</reference>
<reference evidence="2" key="1">
    <citation type="journal article" date="2023" name="PeerJ">
        <title>Selection and evaluation of lactic acid bacteria from chicken feces in Thailand as potential probiotics.</title>
        <authorList>
            <person name="Khurajog B."/>
            <person name="Disastra Y."/>
            <person name="Lawwyne L.D."/>
            <person name="Sirichokchatchawan W."/>
            <person name="Niyomtham W."/>
            <person name="Yindee J."/>
            <person name="Hampson D.J."/>
            <person name="Prapasarakul N."/>
        </authorList>
    </citation>
    <scope>NUCLEOTIDE SEQUENCE</scope>
    <source>
        <strain evidence="2">BF9</strain>
    </source>
</reference>
<accession>A0AAW8YJH6</accession>
<sequence length="150" mass="17984">MTDLELTQLTRRLAKQFFNQAYPYEARFNRRLRTTGGRYFLGDHHIEINPLMLSEFDEETLVGVIKHELVHYWLHVHHEKPDHRNPHFKELLQRTGGLRYAPVTSKRRTTTSGRLVYQCKKCDQLYHRQRRINVRRYVCGRCGGRLGLKH</sequence>
<proteinExistence type="predicted"/>
<dbReference type="InterPro" id="IPR006640">
    <property type="entry name" value="SprT-like_domain"/>
</dbReference>
<dbReference type="GO" id="GO:0006950">
    <property type="term" value="P:response to stress"/>
    <property type="evidence" value="ECO:0007669"/>
    <property type="project" value="UniProtKB-ARBA"/>
</dbReference>
<dbReference type="SMART" id="SM00731">
    <property type="entry name" value="SprT"/>
    <property type="match status" value="1"/>
</dbReference>
<organism evidence="2 3">
    <name type="scientific">Pediococcus acidilactici</name>
    <dbReference type="NCBI Taxonomy" id="1254"/>
    <lineage>
        <taxon>Bacteria</taxon>
        <taxon>Bacillati</taxon>
        <taxon>Bacillota</taxon>
        <taxon>Bacilli</taxon>
        <taxon>Lactobacillales</taxon>
        <taxon>Lactobacillaceae</taxon>
        <taxon>Pediococcus</taxon>
        <taxon>Pediococcus acidilactici group</taxon>
    </lineage>
</organism>
<protein>
    <submittedName>
        <fullName evidence="2">SprT family protein</fullName>
    </submittedName>
</protein>
<dbReference type="Pfam" id="PF17283">
    <property type="entry name" value="Zn_ribbon_SprT"/>
    <property type="match status" value="1"/>
</dbReference>
<dbReference type="RefSeq" id="WP_008842383.1">
    <property type="nucleotide sequence ID" value="NZ_CP050079.1"/>
</dbReference>
<dbReference type="Pfam" id="PF10263">
    <property type="entry name" value="SprT-like"/>
    <property type="match status" value="1"/>
</dbReference>